<evidence type="ECO:0000256" key="2">
    <source>
        <dbReference type="SAM" id="SignalP"/>
    </source>
</evidence>
<proteinExistence type="predicted"/>
<feature type="region of interest" description="Disordered" evidence="1">
    <location>
        <begin position="136"/>
        <end position="159"/>
    </location>
</feature>
<reference evidence="3" key="1">
    <citation type="submission" date="2022-11" db="UniProtKB">
        <authorList>
            <consortium name="EnsemblMetazoa"/>
        </authorList>
    </citation>
    <scope>IDENTIFICATION</scope>
</reference>
<protein>
    <submittedName>
        <fullName evidence="3">Uncharacterized protein</fullName>
    </submittedName>
</protein>
<dbReference type="GeneID" id="119719115"/>
<evidence type="ECO:0000313" key="3">
    <source>
        <dbReference type="EnsemblMetazoa" id="XP_038044362.1"/>
    </source>
</evidence>
<dbReference type="RefSeq" id="XP_038044362.1">
    <property type="nucleotide sequence ID" value="XM_038188434.1"/>
</dbReference>
<dbReference type="Proteomes" id="UP000887568">
    <property type="component" value="Unplaced"/>
</dbReference>
<accession>A0A913YYB6</accession>
<dbReference type="AlphaFoldDB" id="A0A913YYB6"/>
<feature type="signal peptide" evidence="2">
    <location>
        <begin position="1"/>
        <end position="27"/>
    </location>
</feature>
<dbReference type="EnsemblMetazoa" id="XM_038188434.1">
    <property type="protein sequence ID" value="XP_038044362.1"/>
    <property type="gene ID" value="LOC119719115"/>
</dbReference>
<evidence type="ECO:0000313" key="4">
    <source>
        <dbReference type="Proteomes" id="UP000887568"/>
    </source>
</evidence>
<evidence type="ECO:0000256" key="1">
    <source>
        <dbReference type="SAM" id="MobiDB-lite"/>
    </source>
</evidence>
<keyword evidence="4" id="KW-1185">Reference proteome</keyword>
<organism evidence="3 4">
    <name type="scientific">Patiria miniata</name>
    <name type="common">Bat star</name>
    <name type="synonym">Asterina miniata</name>
    <dbReference type="NCBI Taxonomy" id="46514"/>
    <lineage>
        <taxon>Eukaryota</taxon>
        <taxon>Metazoa</taxon>
        <taxon>Echinodermata</taxon>
        <taxon>Eleutherozoa</taxon>
        <taxon>Asterozoa</taxon>
        <taxon>Asteroidea</taxon>
        <taxon>Valvatacea</taxon>
        <taxon>Valvatida</taxon>
        <taxon>Asterinidae</taxon>
        <taxon>Patiria</taxon>
    </lineage>
</organism>
<sequence length="254" mass="28038">MNLYNRQQRAFLTASLFLAVGIGSMVAEGRSECCPTCSATSVTPLNQSQVQQVMDNRDFILNLRQNPHLLYNDSYQRPIVKLTRQQELQILRNYPDLLVSRETFEQAGELDCTPSSFVGIRCSVCPPGCVPNVQRNSPTSSTCVPESTPAGRRRRRQTSPRICMAKQSTEPFILVNTPSGHVVQLAQTGDKNQWILKETCQKAMDQGFSCGLDDEGTDIPALFINLSNIILTGGSSSDFDMAYVTVRCCVAMSG</sequence>
<feature type="chain" id="PRO_5037043566" evidence="2">
    <location>
        <begin position="28"/>
        <end position="254"/>
    </location>
</feature>
<keyword evidence="2" id="KW-0732">Signal</keyword>
<feature type="compositionally biased region" description="Polar residues" evidence="1">
    <location>
        <begin position="136"/>
        <end position="145"/>
    </location>
</feature>
<name>A0A913YYB6_PATMI</name>